<keyword evidence="1" id="KW-0472">Membrane</keyword>
<dbReference type="AlphaFoldDB" id="A0A3N6MJC3"/>
<comment type="caution">
    <text evidence="2">The sequence shown here is derived from an EMBL/GenBank/DDBJ whole genome shotgun (WGS) entry which is preliminary data.</text>
</comment>
<accession>A0A3N6MJC3</accession>
<keyword evidence="3" id="KW-1185">Reference proteome</keyword>
<name>A0A3N6MJC3_NATCH</name>
<organism evidence="2 3">
    <name type="scientific">Natrarchaeobius chitinivorans</name>
    <dbReference type="NCBI Taxonomy" id="1679083"/>
    <lineage>
        <taxon>Archaea</taxon>
        <taxon>Methanobacteriati</taxon>
        <taxon>Methanobacteriota</taxon>
        <taxon>Stenosarchaea group</taxon>
        <taxon>Halobacteria</taxon>
        <taxon>Halobacteriales</taxon>
        <taxon>Natrialbaceae</taxon>
        <taxon>Natrarchaeobius</taxon>
    </lineage>
</organism>
<evidence type="ECO:0000313" key="2">
    <source>
        <dbReference type="EMBL" id="RQH01385.1"/>
    </source>
</evidence>
<proteinExistence type="predicted"/>
<reference evidence="2 3" key="1">
    <citation type="submission" date="2018-10" db="EMBL/GenBank/DDBJ databases">
        <title>Natrarchaeobius chitinivorans gen. nov., sp. nov., and Natrarchaeobius haloalkaliphilus sp. nov., alkaliphilic, chitin-utilizing haloarchaea from hypersaline alkaline lakes.</title>
        <authorList>
            <person name="Sorokin D.Y."/>
            <person name="Elcheninov A.G."/>
            <person name="Kostrikina N.A."/>
            <person name="Bale N.J."/>
            <person name="Sinninghe Damste J.S."/>
            <person name="Khijniak T.V."/>
            <person name="Kublanov I.V."/>
            <person name="Toshchakov S.V."/>
        </authorList>
    </citation>
    <scope>NUCLEOTIDE SEQUENCE [LARGE SCALE GENOMIC DNA]</scope>
    <source>
        <strain evidence="2 3">AArcht7</strain>
    </source>
</reference>
<dbReference type="EMBL" id="REFZ01000004">
    <property type="protein sequence ID" value="RQH01385.1"/>
    <property type="molecule type" value="Genomic_DNA"/>
</dbReference>
<protein>
    <submittedName>
        <fullName evidence="2">Uncharacterized protein</fullName>
    </submittedName>
</protein>
<evidence type="ECO:0000313" key="3">
    <source>
        <dbReference type="Proteomes" id="UP000281431"/>
    </source>
</evidence>
<keyword evidence="1" id="KW-0812">Transmembrane</keyword>
<dbReference type="Proteomes" id="UP000281431">
    <property type="component" value="Unassembled WGS sequence"/>
</dbReference>
<keyword evidence="1" id="KW-1133">Transmembrane helix</keyword>
<feature type="transmembrane region" description="Helical" evidence="1">
    <location>
        <begin position="25"/>
        <end position="47"/>
    </location>
</feature>
<gene>
    <name evidence="2" type="ORF">EA472_08040</name>
</gene>
<sequence length="103" mass="11789">MNRFDIIVAWGPYFLADGLGPLNEYYVVVLFFLKDFFPFLFGGLFVLRRFPSRFAPIVVLIWTWVGANTARSDHCTTECGGTQQYFSPVLSVVVSRHTNTFLL</sequence>
<evidence type="ECO:0000256" key="1">
    <source>
        <dbReference type="SAM" id="Phobius"/>
    </source>
</evidence>